<comment type="caution">
    <text evidence="1">The sequence shown here is derived from an EMBL/GenBank/DDBJ whole genome shotgun (WGS) entry which is preliminary data.</text>
</comment>
<organism evidence="1 2">
    <name type="scientific">Dermatophagoides pteronyssinus</name>
    <name type="common">European house dust mite</name>
    <dbReference type="NCBI Taxonomy" id="6956"/>
    <lineage>
        <taxon>Eukaryota</taxon>
        <taxon>Metazoa</taxon>
        <taxon>Ecdysozoa</taxon>
        <taxon>Arthropoda</taxon>
        <taxon>Chelicerata</taxon>
        <taxon>Arachnida</taxon>
        <taxon>Acari</taxon>
        <taxon>Acariformes</taxon>
        <taxon>Sarcoptiformes</taxon>
        <taxon>Astigmata</taxon>
        <taxon>Psoroptidia</taxon>
        <taxon>Analgoidea</taxon>
        <taxon>Pyroglyphidae</taxon>
        <taxon>Dermatophagoidinae</taxon>
        <taxon>Dermatophagoides</taxon>
    </lineage>
</organism>
<reference evidence="1 2" key="2">
    <citation type="journal article" date="2022" name="Mol. Biol. Evol.">
        <title>Comparative Genomics Reveals Insights into the Divergent Evolution of Astigmatic Mites and Household Pest Adaptations.</title>
        <authorList>
            <person name="Xiong Q."/>
            <person name="Wan A.T."/>
            <person name="Liu X."/>
            <person name="Fung C.S."/>
            <person name="Xiao X."/>
            <person name="Malainual N."/>
            <person name="Hou J."/>
            <person name="Wang L."/>
            <person name="Wang M."/>
            <person name="Yang K.Y."/>
            <person name="Cui Y."/>
            <person name="Leung E.L."/>
            <person name="Nong W."/>
            <person name="Shin S.K."/>
            <person name="Au S.W."/>
            <person name="Jeong K.Y."/>
            <person name="Chew F.T."/>
            <person name="Hui J.H."/>
            <person name="Leung T.F."/>
            <person name="Tungtrongchitr A."/>
            <person name="Zhong N."/>
            <person name="Liu Z."/>
            <person name="Tsui S.K."/>
        </authorList>
    </citation>
    <scope>NUCLEOTIDE SEQUENCE [LARGE SCALE GENOMIC DNA]</scope>
    <source>
        <strain evidence="1">Derp</strain>
    </source>
</reference>
<dbReference type="EMBL" id="NJHN03000039">
    <property type="protein sequence ID" value="KAH9421618.1"/>
    <property type="molecule type" value="Genomic_DNA"/>
</dbReference>
<proteinExistence type="predicted"/>
<evidence type="ECO:0000313" key="1">
    <source>
        <dbReference type="EMBL" id="KAH9421618.1"/>
    </source>
</evidence>
<protein>
    <submittedName>
        <fullName evidence="1">Uncharacterized protein</fullName>
    </submittedName>
</protein>
<evidence type="ECO:0000313" key="2">
    <source>
        <dbReference type="Proteomes" id="UP000887458"/>
    </source>
</evidence>
<gene>
    <name evidence="1" type="ORF">DERP_009021</name>
</gene>
<keyword evidence="2" id="KW-1185">Reference proteome</keyword>
<name>A0ABQ8JG94_DERPT</name>
<sequence>MDKNIFCIGFVIIGNIGNGNTSIEYGDPVNFGKKLTINPPGATVNVASNEIIFAAGVTLTSTVTAVGTSLPFSSLICGINSPEPADRASTIKCVVLPAFLVSTVNSVGCAITTPFGFNPGPVAVTNSGLKSVFGTIIGQYGDLADPSPLSLHSIFAYDGPSTENPNVPVSPLVSTDHMQQLYYRLMDQLELQMDFEKFLDHQMKLQQYIFLLLMVYNHNYNIVHLTSLPSGPITLIFGVPGPAPSVVTRKSAISFTRTPVGCKPRPNARTFLGSHGGATLVLNGLCGTVCLPTCGPFGFKPGPSHLTLAGSPGLPLTSTSNGDFGTSVPEYLTITLCFPSIFGVCFPFGSSRNTCTSPSPALNVSTVKFVLAPFVTPVFCIPGNCDKNVIIDNSSTFGLIISSGVTNGATPRNSSAVFIAFCTFFNDSFGFHLSQSGHKPGAHASTNAPSAIPLFQSVVKLLIGTSGTLFCIQANKRCLDKTSTNAIKRIPSLKSVVISAICLLTVRRCSFAHRHLQLNLLSYDLHLHPVYLYEKNDLTLTNN</sequence>
<reference evidence="1 2" key="1">
    <citation type="journal article" date="2018" name="J. Allergy Clin. Immunol.">
        <title>High-quality assembly of Dermatophagoides pteronyssinus genome and transcriptome reveals a wide range of novel allergens.</title>
        <authorList>
            <person name="Liu X.Y."/>
            <person name="Yang K.Y."/>
            <person name="Wang M.Q."/>
            <person name="Kwok J.S."/>
            <person name="Zeng X."/>
            <person name="Yang Z."/>
            <person name="Xiao X.J."/>
            <person name="Lau C.P."/>
            <person name="Li Y."/>
            <person name="Huang Z.M."/>
            <person name="Ba J.G."/>
            <person name="Yim A.K."/>
            <person name="Ouyang C.Y."/>
            <person name="Ngai S.M."/>
            <person name="Chan T.F."/>
            <person name="Leung E.L."/>
            <person name="Liu L."/>
            <person name="Liu Z.G."/>
            <person name="Tsui S.K."/>
        </authorList>
    </citation>
    <scope>NUCLEOTIDE SEQUENCE [LARGE SCALE GENOMIC DNA]</scope>
    <source>
        <strain evidence="1">Derp</strain>
    </source>
</reference>
<dbReference type="Proteomes" id="UP000887458">
    <property type="component" value="Unassembled WGS sequence"/>
</dbReference>
<accession>A0ABQ8JG94</accession>